<sequence>MAKIYAALIRKGLKTIEDVPARLRAEVEKLLKGDA</sequence>
<proteinExistence type="predicted"/>
<dbReference type="InterPro" id="IPR047907">
    <property type="entry name" value="CD1375-like"/>
</dbReference>
<dbReference type="EMBL" id="BK015505">
    <property type="protein sequence ID" value="DAE10192.1"/>
    <property type="molecule type" value="Genomic_DNA"/>
</dbReference>
<evidence type="ECO:0000313" key="1">
    <source>
        <dbReference type="EMBL" id="DAE10192.1"/>
    </source>
</evidence>
<dbReference type="NCBIfam" id="NF040910">
    <property type="entry name" value="CD1375_fam"/>
    <property type="match status" value="1"/>
</dbReference>
<reference evidence="1" key="1">
    <citation type="journal article" date="2021" name="Proc. Natl. Acad. Sci. U.S.A.">
        <title>A Catalog of Tens of Thousands of Viruses from Human Metagenomes Reveals Hidden Associations with Chronic Diseases.</title>
        <authorList>
            <person name="Tisza M.J."/>
            <person name="Buck C.B."/>
        </authorList>
    </citation>
    <scope>NUCLEOTIDE SEQUENCE</scope>
    <source>
        <strain evidence="1">CtzS633</strain>
    </source>
</reference>
<organism evidence="1">
    <name type="scientific">Myoviridae sp. ctzS633</name>
    <dbReference type="NCBI Taxonomy" id="2825212"/>
    <lineage>
        <taxon>Viruses</taxon>
        <taxon>Duplodnaviria</taxon>
        <taxon>Heunggongvirae</taxon>
        <taxon>Uroviricota</taxon>
        <taxon>Caudoviricetes</taxon>
    </lineage>
</organism>
<evidence type="ECO:0008006" key="2">
    <source>
        <dbReference type="Google" id="ProtNLM"/>
    </source>
</evidence>
<name>A0A8S5PTX9_9CAUD</name>
<protein>
    <recommendedName>
        <fullName evidence="2">ASCH domain-containing protein</fullName>
    </recommendedName>
</protein>
<accession>A0A8S5PTX9</accession>